<gene>
    <name evidence="1" type="ORF">NCTC13032_03154</name>
</gene>
<proteinExistence type="predicted"/>
<sequence>MTLYSVFPTPSVDAMYRQAYASAKDIHFTRIDDSFHFVMLDQPERFSTRWRHS</sequence>
<evidence type="ECO:0000313" key="2">
    <source>
        <dbReference type="Proteomes" id="UP000310719"/>
    </source>
</evidence>
<evidence type="ECO:0000313" key="1">
    <source>
        <dbReference type="EMBL" id="VTP67651.1"/>
    </source>
</evidence>
<dbReference type="Proteomes" id="UP000310719">
    <property type="component" value="Chromosome"/>
</dbReference>
<accession>A0A4U9HVR8</accession>
<reference evidence="1 2" key="1">
    <citation type="submission" date="2019-05" db="EMBL/GenBank/DDBJ databases">
        <authorList>
            <consortium name="Pathogen Informatics"/>
        </authorList>
    </citation>
    <scope>NUCLEOTIDE SEQUENCE [LARGE SCALE GENOMIC DNA]</scope>
    <source>
        <strain evidence="1 2">NCTC13032</strain>
    </source>
</reference>
<name>A0A4U9HVR8_9ENTR</name>
<dbReference type="EMBL" id="LR590464">
    <property type="protein sequence ID" value="VTP67651.1"/>
    <property type="molecule type" value="Genomic_DNA"/>
</dbReference>
<organism evidence="1 2">
    <name type="scientific">Leclercia adecarboxylata</name>
    <dbReference type="NCBI Taxonomy" id="83655"/>
    <lineage>
        <taxon>Bacteria</taxon>
        <taxon>Pseudomonadati</taxon>
        <taxon>Pseudomonadota</taxon>
        <taxon>Gammaproteobacteria</taxon>
        <taxon>Enterobacterales</taxon>
        <taxon>Enterobacteriaceae</taxon>
        <taxon>Leclercia</taxon>
    </lineage>
</organism>
<protein>
    <submittedName>
        <fullName evidence="1">Uncharacterized protein</fullName>
    </submittedName>
</protein>
<dbReference type="AlphaFoldDB" id="A0A4U9HVR8"/>